<evidence type="ECO:0000313" key="2">
    <source>
        <dbReference type="EMBL" id="KAI1610814.1"/>
    </source>
</evidence>
<accession>A0AAN6DQI4</accession>
<dbReference type="EMBL" id="MU404357">
    <property type="protein sequence ID" value="KAI1610814.1"/>
    <property type="molecule type" value="Genomic_DNA"/>
</dbReference>
<name>A0AAN6DQI4_9EURO</name>
<dbReference type="Proteomes" id="UP001203852">
    <property type="component" value="Unassembled WGS sequence"/>
</dbReference>
<evidence type="ECO:0000256" key="1">
    <source>
        <dbReference type="SAM" id="MobiDB-lite"/>
    </source>
</evidence>
<dbReference type="AlphaFoldDB" id="A0AAN6DQI4"/>
<evidence type="ECO:0008006" key="4">
    <source>
        <dbReference type="Google" id="ProtNLM"/>
    </source>
</evidence>
<feature type="region of interest" description="Disordered" evidence="1">
    <location>
        <begin position="41"/>
        <end position="87"/>
    </location>
</feature>
<evidence type="ECO:0000313" key="3">
    <source>
        <dbReference type="Proteomes" id="UP001203852"/>
    </source>
</evidence>
<comment type="caution">
    <text evidence="2">The sequence shown here is derived from an EMBL/GenBank/DDBJ whole genome shotgun (WGS) entry which is preliminary data.</text>
</comment>
<feature type="compositionally biased region" description="Polar residues" evidence="1">
    <location>
        <begin position="49"/>
        <end position="66"/>
    </location>
</feature>
<keyword evidence="3" id="KW-1185">Reference proteome</keyword>
<reference evidence="2" key="1">
    <citation type="journal article" date="2022" name="bioRxiv">
        <title>Deciphering the potential niche of two novel black yeast fungi from a biological soil crust based on their genomes, phenotypes, and melanin regulation.</title>
        <authorList>
            <consortium name="DOE Joint Genome Institute"/>
            <person name="Carr E.C."/>
            <person name="Barton Q."/>
            <person name="Grambo S."/>
            <person name="Sullivan M."/>
            <person name="Renfro C.M."/>
            <person name="Kuo A."/>
            <person name="Pangilinan J."/>
            <person name="Lipzen A."/>
            <person name="Keymanesh K."/>
            <person name="Savage E."/>
            <person name="Barry K."/>
            <person name="Grigoriev I.V."/>
            <person name="Riekhof W.R."/>
            <person name="Harris S.S."/>
        </authorList>
    </citation>
    <scope>NUCLEOTIDE SEQUENCE</scope>
    <source>
        <strain evidence="2">JF 03-4F</strain>
    </source>
</reference>
<gene>
    <name evidence="2" type="ORF">EDD36DRAFT_466821</name>
</gene>
<sequence>MAMSALWMDCMPPVHSTASPGAGNLRVLFEDRSMHVAEIAHSEPPAATPSVSPGAQLNQSKGSPMPSTDLVKASPSKTKQAPTKHGREFHFVDMRDKKEAQRIRNTINSRKHRQNKLDRIRELEKKLAASEAETQRLHANAEGPSKPGFGKIGTI</sequence>
<protein>
    <recommendedName>
        <fullName evidence="4">BZIP domain-containing protein</fullName>
    </recommendedName>
</protein>
<feature type="region of interest" description="Disordered" evidence="1">
    <location>
        <begin position="129"/>
        <end position="155"/>
    </location>
</feature>
<organism evidence="2 3">
    <name type="scientific">Exophiala viscosa</name>
    <dbReference type="NCBI Taxonomy" id="2486360"/>
    <lineage>
        <taxon>Eukaryota</taxon>
        <taxon>Fungi</taxon>
        <taxon>Dikarya</taxon>
        <taxon>Ascomycota</taxon>
        <taxon>Pezizomycotina</taxon>
        <taxon>Eurotiomycetes</taxon>
        <taxon>Chaetothyriomycetidae</taxon>
        <taxon>Chaetothyriales</taxon>
        <taxon>Herpotrichiellaceae</taxon>
        <taxon>Exophiala</taxon>
    </lineage>
</organism>
<proteinExistence type="predicted"/>
<dbReference type="CDD" id="cd14686">
    <property type="entry name" value="bZIP"/>
    <property type="match status" value="1"/>
</dbReference>